<evidence type="ECO:0000313" key="3">
    <source>
        <dbReference type="Proteomes" id="UP000315295"/>
    </source>
</evidence>
<sequence>MGIEHDLPDCKQTSISDTASIYVPAASVTGQGRKSLQLYELLQMENWDGQDSLSPSELEKNTNALDTQDKNPKYSYVNPKGVACGLRGEDPTTSGE</sequence>
<dbReference type="AlphaFoldDB" id="A0A540MWU8"/>
<dbReference type="STRING" id="106549.A0A540MWU8"/>
<accession>A0A540MWU8</accession>
<dbReference type="EMBL" id="VIEB01000159">
    <property type="protein sequence ID" value="TQE03261.1"/>
    <property type="molecule type" value="Genomic_DNA"/>
</dbReference>
<evidence type="ECO:0000313" key="2">
    <source>
        <dbReference type="EMBL" id="TQE03261.1"/>
    </source>
</evidence>
<feature type="region of interest" description="Disordered" evidence="1">
    <location>
        <begin position="50"/>
        <end position="96"/>
    </location>
</feature>
<gene>
    <name evidence="2" type="ORF">C1H46_011162</name>
</gene>
<dbReference type="Proteomes" id="UP000315295">
    <property type="component" value="Unassembled WGS sequence"/>
</dbReference>
<keyword evidence="3" id="KW-1185">Reference proteome</keyword>
<reference evidence="2 3" key="1">
    <citation type="journal article" date="2019" name="G3 (Bethesda)">
        <title>Sequencing of a Wild Apple (Malus baccata) Genome Unravels the Differences Between Cultivated and Wild Apple Species Regarding Disease Resistance and Cold Tolerance.</title>
        <authorList>
            <person name="Chen X."/>
        </authorList>
    </citation>
    <scope>NUCLEOTIDE SEQUENCE [LARGE SCALE GENOMIC DNA]</scope>
    <source>
        <strain evidence="3">cv. Shandingzi</strain>
        <tissue evidence="2">Leaves</tissue>
    </source>
</reference>
<comment type="caution">
    <text evidence="2">The sequence shown here is derived from an EMBL/GenBank/DDBJ whole genome shotgun (WGS) entry which is preliminary data.</text>
</comment>
<proteinExistence type="predicted"/>
<evidence type="ECO:0000256" key="1">
    <source>
        <dbReference type="SAM" id="MobiDB-lite"/>
    </source>
</evidence>
<feature type="compositionally biased region" description="Polar residues" evidence="1">
    <location>
        <begin position="50"/>
        <end position="66"/>
    </location>
</feature>
<name>A0A540MWU8_MALBA</name>
<protein>
    <submittedName>
        <fullName evidence="2">Uncharacterized protein</fullName>
    </submittedName>
</protein>
<organism evidence="2 3">
    <name type="scientific">Malus baccata</name>
    <name type="common">Siberian crab apple</name>
    <name type="synonym">Pyrus baccata</name>
    <dbReference type="NCBI Taxonomy" id="106549"/>
    <lineage>
        <taxon>Eukaryota</taxon>
        <taxon>Viridiplantae</taxon>
        <taxon>Streptophyta</taxon>
        <taxon>Embryophyta</taxon>
        <taxon>Tracheophyta</taxon>
        <taxon>Spermatophyta</taxon>
        <taxon>Magnoliopsida</taxon>
        <taxon>eudicotyledons</taxon>
        <taxon>Gunneridae</taxon>
        <taxon>Pentapetalae</taxon>
        <taxon>rosids</taxon>
        <taxon>fabids</taxon>
        <taxon>Rosales</taxon>
        <taxon>Rosaceae</taxon>
        <taxon>Amygdaloideae</taxon>
        <taxon>Maleae</taxon>
        <taxon>Malus</taxon>
    </lineage>
</organism>